<feature type="domain" description="CREG-like beta-barrel" evidence="1">
    <location>
        <begin position="49"/>
        <end position="152"/>
    </location>
</feature>
<dbReference type="EMBL" id="CP025583">
    <property type="protein sequence ID" value="AUM73872.1"/>
    <property type="molecule type" value="Genomic_DNA"/>
</dbReference>
<dbReference type="OrthoDB" id="9814594at2"/>
<dbReference type="Gene3D" id="2.30.110.10">
    <property type="entry name" value="Electron Transport, Fmn-binding Protein, Chain A"/>
    <property type="match status" value="1"/>
</dbReference>
<name>A0A2K9MEF3_9RHOB</name>
<protein>
    <submittedName>
        <fullName evidence="2">Pyridoxamine 5-phosphate oxidase</fullName>
    </submittedName>
</protein>
<sequence>MRSLPFHDPDEPAQNLLRGMLSDMRHAVLAVNDPETGSPYLARVAAQLGADGMPLLLISDMATHTRLLARDPRASLLIAPRPQPRGDAMTQPRASLQGRATRLPRNTPDHQARLDRWLAAHPKSTVYASLPDFAFWQMHSESCTLNAGFGKAFRFTRADMQKPPAAMDRGSD</sequence>
<organism evidence="2 3">
    <name type="scientific">Paracoccus jeotgali</name>
    <dbReference type="NCBI Taxonomy" id="2065379"/>
    <lineage>
        <taxon>Bacteria</taxon>
        <taxon>Pseudomonadati</taxon>
        <taxon>Pseudomonadota</taxon>
        <taxon>Alphaproteobacteria</taxon>
        <taxon>Rhodobacterales</taxon>
        <taxon>Paracoccaceae</taxon>
        <taxon>Paracoccus</taxon>
    </lineage>
</organism>
<dbReference type="AlphaFoldDB" id="A0A2K9MEF3"/>
<dbReference type="InterPro" id="IPR055343">
    <property type="entry name" value="CREG_beta-barrel"/>
</dbReference>
<dbReference type="RefSeq" id="WP_101499224.1">
    <property type="nucleotide sequence ID" value="NZ_CP025583.1"/>
</dbReference>
<dbReference type="InterPro" id="IPR012349">
    <property type="entry name" value="Split_barrel_FMN-bd"/>
</dbReference>
<dbReference type="Pfam" id="PF13883">
    <property type="entry name" value="CREG_beta-barrel"/>
    <property type="match status" value="1"/>
</dbReference>
<reference evidence="3" key="1">
    <citation type="submission" date="2017-12" db="EMBL/GenBank/DDBJ databases">
        <title>Genomic analysis of Paracoccus sp. CBA4604.</title>
        <authorList>
            <person name="Roh S.W."/>
            <person name="Kim J.Y."/>
            <person name="Kim J.S."/>
        </authorList>
    </citation>
    <scope>NUCLEOTIDE SEQUENCE [LARGE SCALE GENOMIC DNA]</scope>
    <source>
        <strain evidence="3">CBA4604</strain>
    </source>
</reference>
<accession>A0A2K9MEF3</accession>
<gene>
    <name evidence="2" type="ORF">CYR75_05840</name>
</gene>
<proteinExistence type="predicted"/>
<evidence type="ECO:0000259" key="1">
    <source>
        <dbReference type="Pfam" id="PF13883"/>
    </source>
</evidence>
<dbReference type="SUPFAM" id="SSF50475">
    <property type="entry name" value="FMN-binding split barrel"/>
    <property type="match status" value="1"/>
</dbReference>
<evidence type="ECO:0000313" key="3">
    <source>
        <dbReference type="Proteomes" id="UP000234882"/>
    </source>
</evidence>
<keyword evidence="3" id="KW-1185">Reference proteome</keyword>
<dbReference type="Proteomes" id="UP000234882">
    <property type="component" value="Chromosome"/>
</dbReference>
<dbReference type="KEGG" id="paru:CYR75_05840"/>
<evidence type="ECO:0000313" key="2">
    <source>
        <dbReference type="EMBL" id="AUM73872.1"/>
    </source>
</evidence>